<dbReference type="InterPro" id="IPR043519">
    <property type="entry name" value="NT_sf"/>
</dbReference>
<gene>
    <name evidence="2" type="ORF">MUO14_00275</name>
</gene>
<dbReference type="RefSeq" id="WP_244753080.1">
    <property type="nucleotide sequence ID" value="NZ_CP095074.1"/>
</dbReference>
<evidence type="ECO:0000313" key="2">
    <source>
        <dbReference type="EMBL" id="UOQ93480.1"/>
    </source>
</evidence>
<proteinExistence type="predicted"/>
<sequence>MGFVSRHEERDFKLAKHRDELLHNALNDLIKDPNVLAIYQGGSLAKGNYDHYSDIDLHIIVTPEKKANYIRDKRKRPKKWGSVLFYEGTDDSPIVVTHFDCFVKVDIFYKEPSELQPSLWLQRLRALYDPCGLVEKVLDQSSKLEYHPTTYELEVWRGKVFAFMHETYRAVMRNESFYALSNLDRFRWLIVAGWYMEMGIRVDSPYGVWSKLEGKRSRLNKWQLSLLESWECSRSSHDIMKTMASMVPEFMRLNKKLCKETGLEQREEWCKKIIEMVL</sequence>
<feature type="domain" description="Polymerase nucleotidyl transferase" evidence="1">
    <location>
        <begin position="31"/>
        <end position="73"/>
    </location>
</feature>
<dbReference type="Pfam" id="PF01909">
    <property type="entry name" value="NTP_transf_2"/>
    <property type="match status" value="1"/>
</dbReference>
<dbReference type="Proteomes" id="UP000831880">
    <property type="component" value="Chromosome"/>
</dbReference>
<evidence type="ECO:0000313" key="3">
    <source>
        <dbReference type="Proteomes" id="UP000831880"/>
    </source>
</evidence>
<reference evidence="2 3" key="1">
    <citation type="submission" date="2022-04" db="EMBL/GenBank/DDBJ databases">
        <title>Halobacillus sp. isolated from saltern.</title>
        <authorList>
            <person name="Won M."/>
            <person name="Lee C.-M."/>
            <person name="Woen H.-Y."/>
            <person name="Kwon S.-W."/>
        </authorList>
    </citation>
    <scope>NUCLEOTIDE SEQUENCE [LARGE SCALE GENOMIC DNA]</scope>
    <source>
        <strain evidence="2 3">SSTM10-2</strain>
    </source>
</reference>
<dbReference type="SUPFAM" id="SSF81301">
    <property type="entry name" value="Nucleotidyltransferase"/>
    <property type="match status" value="1"/>
</dbReference>
<keyword evidence="3" id="KW-1185">Reference proteome</keyword>
<name>A0ABY4GZZ4_9BACI</name>
<protein>
    <submittedName>
        <fullName evidence="2">Nucleotidyltransferase domain-containing protein</fullName>
    </submittedName>
</protein>
<evidence type="ECO:0000259" key="1">
    <source>
        <dbReference type="Pfam" id="PF01909"/>
    </source>
</evidence>
<dbReference type="Gene3D" id="3.30.460.10">
    <property type="entry name" value="Beta Polymerase, domain 2"/>
    <property type="match status" value="1"/>
</dbReference>
<dbReference type="InterPro" id="IPR002934">
    <property type="entry name" value="Polymerase_NTP_transf_dom"/>
</dbReference>
<organism evidence="2 3">
    <name type="scientific">Halobacillus shinanisalinarum</name>
    <dbReference type="NCBI Taxonomy" id="2932258"/>
    <lineage>
        <taxon>Bacteria</taxon>
        <taxon>Bacillati</taxon>
        <taxon>Bacillota</taxon>
        <taxon>Bacilli</taxon>
        <taxon>Bacillales</taxon>
        <taxon>Bacillaceae</taxon>
        <taxon>Halobacillus</taxon>
    </lineage>
</organism>
<accession>A0ABY4GZZ4</accession>
<dbReference type="EMBL" id="CP095074">
    <property type="protein sequence ID" value="UOQ93480.1"/>
    <property type="molecule type" value="Genomic_DNA"/>
</dbReference>